<feature type="compositionally biased region" description="Low complexity" evidence="1">
    <location>
        <begin position="379"/>
        <end position="392"/>
    </location>
</feature>
<gene>
    <name evidence="2" type="ORF">TTHERM_00584620</name>
</gene>
<evidence type="ECO:0000256" key="1">
    <source>
        <dbReference type="SAM" id="MobiDB-lite"/>
    </source>
</evidence>
<dbReference type="Proteomes" id="UP000009168">
    <property type="component" value="Unassembled WGS sequence"/>
</dbReference>
<accession>I7M6B5</accession>
<reference evidence="3" key="1">
    <citation type="journal article" date="2006" name="PLoS Biol.">
        <title>Macronuclear genome sequence of the ciliate Tetrahymena thermophila, a model eukaryote.</title>
        <authorList>
            <person name="Eisen J.A."/>
            <person name="Coyne R.S."/>
            <person name="Wu M."/>
            <person name="Wu D."/>
            <person name="Thiagarajan M."/>
            <person name="Wortman J.R."/>
            <person name="Badger J.H."/>
            <person name="Ren Q."/>
            <person name="Amedeo P."/>
            <person name="Jones K.M."/>
            <person name="Tallon L.J."/>
            <person name="Delcher A.L."/>
            <person name="Salzberg S.L."/>
            <person name="Silva J.C."/>
            <person name="Haas B.J."/>
            <person name="Majoros W.H."/>
            <person name="Farzad M."/>
            <person name="Carlton J.M."/>
            <person name="Smith R.K. Jr."/>
            <person name="Garg J."/>
            <person name="Pearlman R.E."/>
            <person name="Karrer K.M."/>
            <person name="Sun L."/>
            <person name="Manning G."/>
            <person name="Elde N.C."/>
            <person name="Turkewitz A.P."/>
            <person name="Asai D.J."/>
            <person name="Wilkes D.E."/>
            <person name="Wang Y."/>
            <person name="Cai H."/>
            <person name="Collins K."/>
            <person name="Stewart B.A."/>
            <person name="Lee S.R."/>
            <person name="Wilamowska K."/>
            <person name="Weinberg Z."/>
            <person name="Ruzzo W.L."/>
            <person name="Wloga D."/>
            <person name="Gaertig J."/>
            <person name="Frankel J."/>
            <person name="Tsao C.-C."/>
            <person name="Gorovsky M.A."/>
            <person name="Keeling P.J."/>
            <person name="Waller R.F."/>
            <person name="Patron N.J."/>
            <person name="Cherry J.M."/>
            <person name="Stover N.A."/>
            <person name="Krieger C.J."/>
            <person name="del Toro C."/>
            <person name="Ryder H.F."/>
            <person name="Williamson S.C."/>
            <person name="Barbeau R.A."/>
            <person name="Hamilton E.P."/>
            <person name="Orias E."/>
        </authorList>
    </citation>
    <scope>NUCLEOTIDE SEQUENCE [LARGE SCALE GENOMIC DNA]</scope>
    <source>
        <strain evidence="3">SB210</strain>
    </source>
</reference>
<sequence>MYFKSFLSQMIGRQSLFDFKQNIQIKVVSQQQISRKNNKIKKESSKYIRNKQQVYQNKMKKQQQKSISEMEKLSKDFHILKQNCQINQKYRETYVDKADHPKFFNRQSKEIKQKFIDHIAILGLNEIKISPMNRETNFNYKNGNPCSSIEQQQDSDISIQGLSPLILNNPPNLEKQKANQDKLPEKICLPSHNANSMKKISSKQNLLSKAKSNVRIMASNNQKNKILNGFKLSIESQKQYLENQLQNQFVKNQNTSKEVLKEVHQDHTAILNNFLVDQTIFDQQKANVLSEISQNQSFQNLKENIEFINLKASKVAQFKLEDDEDEQEDYFQILSPTTTSSQHSNRIYLFQNPYQTNKAEEKDLKNMPQAKYQKQTYFGQTEQTQESSGEESFNLKEKEESEENSALNNQKTQILNQTAKQRDKLNMIYQSPHNIKLKIDNTLTQKKCTFPIQFTSSVSSYQQSDSINKSIFKMCLPSSNKTKQEATFLNGFIQSQKNNQSFGNILKKDSNFNQQIKLIPNQSEQKILIPRKSSIQCREIKRDVNPFSQALFMSNNKQKDFQPAAFNKQAFQKAKSNQKLSNILV</sequence>
<evidence type="ECO:0000313" key="2">
    <source>
        <dbReference type="EMBL" id="EAR84906.2"/>
    </source>
</evidence>
<dbReference type="InParanoid" id="I7M6B5"/>
<proteinExistence type="predicted"/>
<keyword evidence="3" id="KW-1185">Reference proteome</keyword>
<organism evidence="2 3">
    <name type="scientific">Tetrahymena thermophila (strain SB210)</name>
    <dbReference type="NCBI Taxonomy" id="312017"/>
    <lineage>
        <taxon>Eukaryota</taxon>
        <taxon>Sar</taxon>
        <taxon>Alveolata</taxon>
        <taxon>Ciliophora</taxon>
        <taxon>Intramacronucleata</taxon>
        <taxon>Oligohymenophorea</taxon>
        <taxon>Hymenostomatida</taxon>
        <taxon>Tetrahymenina</taxon>
        <taxon>Tetrahymenidae</taxon>
        <taxon>Tetrahymena</taxon>
    </lineage>
</organism>
<name>I7M6B5_TETTS</name>
<dbReference type="AlphaFoldDB" id="I7M6B5"/>
<dbReference type="GeneID" id="7825956"/>
<evidence type="ECO:0000313" key="3">
    <source>
        <dbReference type="Proteomes" id="UP000009168"/>
    </source>
</evidence>
<protein>
    <submittedName>
        <fullName evidence="2">Uncharacterized protein</fullName>
    </submittedName>
</protein>
<feature type="region of interest" description="Disordered" evidence="1">
    <location>
        <begin position="378"/>
        <end position="408"/>
    </location>
</feature>
<dbReference type="KEGG" id="tet:TTHERM_00584620"/>
<dbReference type="EMBL" id="GG662510">
    <property type="protein sequence ID" value="EAR84906.2"/>
    <property type="molecule type" value="Genomic_DNA"/>
</dbReference>
<dbReference type="RefSeq" id="XP_001032569.2">
    <property type="nucleotide sequence ID" value="XM_001032569.3"/>
</dbReference>